<comment type="caution">
    <text evidence="1">The sequence shown here is derived from an EMBL/GenBank/DDBJ whole genome shotgun (WGS) entry which is preliminary data.</text>
</comment>
<protein>
    <submittedName>
        <fullName evidence="1">Uncharacterized protein</fullName>
    </submittedName>
</protein>
<accession>A0AA39K216</accession>
<evidence type="ECO:0000313" key="2">
    <source>
        <dbReference type="Proteomes" id="UP001175226"/>
    </source>
</evidence>
<dbReference type="AlphaFoldDB" id="A0AA39K216"/>
<reference evidence="1" key="1">
    <citation type="submission" date="2023-06" db="EMBL/GenBank/DDBJ databases">
        <authorList>
            <consortium name="Lawrence Berkeley National Laboratory"/>
            <person name="Ahrendt S."/>
            <person name="Sahu N."/>
            <person name="Indic B."/>
            <person name="Wong-Bajracharya J."/>
            <person name="Merenyi Z."/>
            <person name="Ke H.-M."/>
            <person name="Monk M."/>
            <person name="Kocsube S."/>
            <person name="Drula E."/>
            <person name="Lipzen A."/>
            <person name="Balint B."/>
            <person name="Henrissat B."/>
            <person name="Andreopoulos B."/>
            <person name="Martin F.M."/>
            <person name="Harder C.B."/>
            <person name="Rigling D."/>
            <person name="Ford K.L."/>
            <person name="Foster G.D."/>
            <person name="Pangilinan J."/>
            <person name="Papanicolaou A."/>
            <person name="Barry K."/>
            <person name="LaButti K."/>
            <person name="Viragh M."/>
            <person name="Koriabine M."/>
            <person name="Yan M."/>
            <person name="Riley R."/>
            <person name="Champramary S."/>
            <person name="Plett K.L."/>
            <person name="Tsai I.J."/>
            <person name="Slot J."/>
            <person name="Sipos G."/>
            <person name="Plett J."/>
            <person name="Nagy L.G."/>
            <person name="Grigoriev I.V."/>
        </authorList>
    </citation>
    <scope>NUCLEOTIDE SEQUENCE</scope>
    <source>
        <strain evidence="1">FPL87.14</strain>
    </source>
</reference>
<dbReference type="Proteomes" id="UP001175226">
    <property type="component" value="Unassembled WGS sequence"/>
</dbReference>
<keyword evidence="2" id="KW-1185">Reference proteome</keyword>
<evidence type="ECO:0000313" key="1">
    <source>
        <dbReference type="EMBL" id="KAK0453070.1"/>
    </source>
</evidence>
<gene>
    <name evidence="1" type="ORF">EV421DRAFT_647908</name>
</gene>
<organism evidence="1 2">
    <name type="scientific">Armillaria borealis</name>
    <dbReference type="NCBI Taxonomy" id="47425"/>
    <lineage>
        <taxon>Eukaryota</taxon>
        <taxon>Fungi</taxon>
        <taxon>Dikarya</taxon>
        <taxon>Basidiomycota</taxon>
        <taxon>Agaricomycotina</taxon>
        <taxon>Agaricomycetes</taxon>
        <taxon>Agaricomycetidae</taxon>
        <taxon>Agaricales</taxon>
        <taxon>Marasmiineae</taxon>
        <taxon>Physalacriaceae</taxon>
        <taxon>Armillaria</taxon>
    </lineage>
</organism>
<proteinExistence type="predicted"/>
<dbReference type="EMBL" id="JAUEPT010000003">
    <property type="protein sequence ID" value="KAK0453070.1"/>
    <property type="molecule type" value="Genomic_DNA"/>
</dbReference>
<name>A0AA39K216_9AGAR</name>
<sequence>MATWRVPNIRDFSPTSPPVLAFHASILMALARPCTSVQYLRDFIGHVFKTPGGSKSKTRTLEAFADALDSEIRMWDTWCAGKEEAIYKATNGVSSDDGLVVSLLSLRSLDGRTSMSPH</sequence>